<dbReference type="eggNOG" id="COG1122">
    <property type="taxonomic scope" value="Bacteria"/>
</dbReference>
<dbReference type="PANTHER" id="PTHR43553:SF21">
    <property type="entry name" value="ABC TRANSPORTER ATP-BINDING PROTEIN MA_1418-RELATED"/>
    <property type="match status" value="1"/>
</dbReference>
<organism evidence="6 7">
    <name type="scientific">Roseiflexus castenholzii (strain DSM 13941 / HLO8)</name>
    <dbReference type="NCBI Taxonomy" id="383372"/>
    <lineage>
        <taxon>Bacteria</taxon>
        <taxon>Bacillati</taxon>
        <taxon>Chloroflexota</taxon>
        <taxon>Chloroflexia</taxon>
        <taxon>Chloroflexales</taxon>
        <taxon>Roseiflexineae</taxon>
        <taxon>Roseiflexaceae</taxon>
        <taxon>Roseiflexus</taxon>
    </lineage>
</organism>
<proteinExistence type="inferred from homology"/>
<keyword evidence="2" id="KW-0813">Transport</keyword>
<dbReference type="InterPro" id="IPR027417">
    <property type="entry name" value="P-loop_NTPase"/>
</dbReference>
<dbReference type="PANTHER" id="PTHR43553">
    <property type="entry name" value="HEAVY METAL TRANSPORTER"/>
    <property type="match status" value="1"/>
</dbReference>
<dbReference type="OrthoDB" id="501320at2"/>
<dbReference type="CDD" id="cd03225">
    <property type="entry name" value="ABC_cobalt_CbiO_domain1"/>
    <property type="match status" value="2"/>
</dbReference>
<dbReference type="AlphaFoldDB" id="A7NS79"/>
<name>A7NS79_ROSCS</name>
<dbReference type="InterPro" id="IPR003593">
    <property type="entry name" value="AAA+_ATPase"/>
</dbReference>
<evidence type="ECO:0000256" key="3">
    <source>
        <dbReference type="ARBA" id="ARBA00022741"/>
    </source>
</evidence>
<evidence type="ECO:0000313" key="6">
    <source>
        <dbReference type="EMBL" id="ABU60425.1"/>
    </source>
</evidence>
<keyword evidence="4" id="KW-0067">ATP-binding</keyword>
<dbReference type="STRING" id="383372.Rcas_4409"/>
<dbReference type="SUPFAM" id="SSF52540">
    <property type="entry name" value="P-loop containing nucleoside triphosphate hydrolases"/>
    <property type="match status" value="2"/>
</dbReference>
<dbReference type="PROSITE" id="PS50893">
    <property type="entry name" value="ABC_TRANSPORTER_2"/>
    <property type="match status" value="2"/>
</dbReference>
<dbReference type="HOGENOM" id="CLU_000604_86_7_0"/>
<dbReference type="KEGG" id="rca:Rcas_4409"/>
<dbReference type="Proteomes" id="UP000000263">
    <property type="component" value="Chromosome"/>
</dbReference>
<dbReference type="EMBL" id="CP000804">
    <property type="protein sequence ID" value="ABU60425.1"/>
    <property type="molecule type" value="Genomic_DNA"/>
</dbReference>
<dbReference type="GO" id="GO:0043190">
    <property type="term" value="C:ATP-binding cassette (ABC) transporter complex"/>
    <property type="evidence" value="ECO:0007669"/>
    <property type="project" value="TreeGrafter"/>
</dbReference>
<dbReference type="GO" id="GO:0042626">
    <property type="term" value="F:ATPase-coupled transmembrane transporter activity"/>
    <property type="evidence" value="ECO:0007669"/>
    <property type="project" value="TreeGrafter"/>
</dbReference>
<comment type="similarity">
    <text evidence="1">Belongs to the ABC transporter superfamily.</text>
</comment>
<evidence type="ECO:0000256" key="1">
    <source>
        <dbReference type="ARBA" id="ARBA00005417"/>
    </source>
</evidence>
<dbReference type="PROSITE" id="PS00211">
    <property type="entry name" value="ABC_TRANSPORTER_1"/>
    <property type="match status" value="1"/>
</dbReference>
<feature type="domain" description="ABC transporter" evidence="5">
    <location>
        <begin position="11"/>
        <end position="252"/>
    </location>
</feature>
<dbReference type="InterPro" id="IPR003439">
    <property type="entry name" value="ABC_transporter-like_ATP-bd"/>
</dbReference>
<keyword evidence="3" id="KW-0547">Nucleotide-binding</keyword>
<accession>A7NS79</accession>
<dbReference type="InterPro" id="IPR017871">
    <property type="entry name" value="ABC_transporter-like_CS"/>
</dbReference>
<keyword evidence="7" id="KW-1185">Reference proteome</keyword>
<feature type="domain" description="ABC transporter" evidence="5">
    <location>
        <begin position="323"/>
        <end position="556"/>
    </location>
</feature>
<dbReference type="InterPro" id="IPR015856">
    <property type="entry name" value="ABC_transpr_CbiO/EcfA_su"/>
</dbReference>
<dbReference type="Pfam" id="PF00005">
    <property type="entry name" value="ABC_tran"/>
    <property type="match status" value="2"/>
</dbReference>
<protein>
    <submittedName>
        <fullName evidence="6">ABC transporter related</fullName>
    </submittedName>
</protein>
<evidence type="ECO:0000259" key="5">
    <source>
        <dbReference type="PROSITE" id="PS50893"/>
    </source>
</evidence>
<dbReference type="GO" id="GO:0016887">
    <property type="term" value="F:ATP hydrolysis activity"/>
    <property type="evidence" value="ECO:0007669"/>
    <property type="project" value="InterPro"/>
</dbReference>
<dbReference type="GO" id="GO:0005524">
    <property type="term" value="F:ATP binding"/>
    <property type="evidence" value="ECO:0007669"/>
    <property type="project" value="UniProtKB-KW"/>
</dbReference>
<gene>
    <name evidence="6" type="ordered locus">Rcas_4409</name>
</gene>
<evidence type="ECO:0000256" key="4">
    <source>
        <dbReference type="ARBA" id="ARBA00022840"/>
    </source>
</evidence>
<sequence length="568" mass="61351">MNNMGQQHTPIALHRVTFTYAGATEPALRNVTLTVPAGQICAVIGRAGAGKSTLCALCAGFVPHFFRGRLDGDASVDGLAIATHPIAELVRHVALVGSNAFSQISGARFTVYDEVAFGLENLGVPREEMIARVEWALQALGIDHLRDRSPYALSGGQQQRMVIAAALAMRPPVLALDEPTAQLDPPAMAELADVLRALSRQGMTILVAEHRLEWVADVAERVVALDRGAVLADGAPADVLTDPRLCERGIGWTRPTKIAAQARTDGRWPPNRPLPITVADLVAGLRAIATGQHPASAQDGAIDSTGVQPTSVQRMTHSTEPIVTLDEVHFTYPTGVEALRGASLAVRRGERIALVGRNGAGKSTLVRHLNGLLRPSRGRALVNGIDTRTTTVARCARHVGVVFQDVRNQLFARTVRDEIRFGPQNLGFAPEKVEALTETAIDALDLRDVVNEHPYDLPPARRRLVAVAAVLAMDTALLVLDEPTAGLDNASIDVLARLIDDLATRQRSVLVVSHDLDFCYETLDRVVLMRDGRIALDKRFAELDRAQMEALDSDVGLPITLRLRYVNP</sequence>
<reference evidence="6 7" key="1">
    <citation type="submission" date="2007-08" db="EMBL/GenBank/DDBJ databases">
        <title>Complete sequence of Roseiflexus castenholzii DSM 13941.</title>
        <authorList>
            <consortium name="US DOE Joint Genome Institute"/>
            <person name="Copeland A."/>
            <person name="Lucas S."/>
            <person name="Lapidus A."/>
            <person name="Barry K."/>
            <person name="Glavina del Rio T."/>
            <person name="Dalin E."/>
            <person name="Tice H."/>
            <person name="Pitluck S."/>
            <person name="Thompson L.S."/>
            <person name="Brettin T."/>
            <person name="Bruce D."/>
            <person name="Detter J.C."/>
            <person name="Han C."/>
            <person name="Tapia R."/>
            <person name="Schmutz J."/>
            <person name="Larimer F."/>
            <person name="Land M."/>
            <person name="Hauser L."/>
            <person name="Kyrpides N."/>
            <person name="Mikhailova N."/>
            <person name="Bryant D.A."/>
            <person name="Hanada S."/>
            <person name="Tsukatani Y."/>
            <person name="Richardson P."/>
        </authorList>
    </citation>
    <scope>NUCLEOTIDE SEQUENCE [LARGE SCALE GENOMIC DNA]</scope>
    <source>
        <strain evidence="7">DSM 13941 / HLO8</strain>
    </source>
</reference>
<dbReference type="InterPro" id="IPR050095">
    <property type="entry name" value="ECF_ABC_transporter_ATP-bd"/>
</dbReference>
<dbReference type="Gene3D" id="3.40.50.300">
    <property type="entry name" value="P-loop containing nucleotide triphosphate hydrolases"/>
    <property type="match status" value="2"/>
</dbReference>
<evidence type="ECO:0000313" key="7">
    <source>
        <dbReference type="Proteomes" id="UP000000263"/>
    </source>
</evidence>
<dbReference type="SMART" id="SM00382">
    <property type="entry name" value="AAA"/>
    <property type="match status" value="2"/>
</dbReference>
<evidence type="ECO:0000256" key="2">
    <source>
        <dbReference type="ARBA" id="ARBA00022448"/>
    </source>
</evidence>